<dbReference type="EMBL" id="AMZH03014344">
    <property type="protein sequence ID" value="RRT47789.1"/>
    <property type="molecule type" value="Genomic_DNA"/>
</dbReference>
<dbReference type="Proteomes" id="UP000287651">
    <property type="component" value="Unassembled WGS sequence"/>
</dbReference>
<comment type="caution">
    <text evidence="1">The sequence shown here is derived from an EMBL/GenBank/DDBJ whole genome shotgun (WGS) entry which is preliminary data.</text>
</comment>
<dbReference type="AlphaFoldDB" id="A0A426Y7T9"/>
<sequence length="217" mass="23779">MTVPHNLLPCVEGAPKRPVEGLPVELWGEGVNSMVEEWATNVGGTRRLRTGLVGSLEGIIGLAALVWLAFMENRISASPATRWQRPCIGVVVYLFIDQGKLLKEYKGVEAVGRKGRGSNDEPNGAQLPKNKVLVRKEMDSEECHSTIEADLPIARKGHRCKVTDSRAMGSTALWYRRGGTFIESLIPCSHGGRALVMKGAKEVENAEANSKYQEKIK</sequence>
<proteinExistence type="predicted"/>
<gene>
    <name evidence="1" type="ORF">B296_00039272</name>
</gene>
<protein>
    <submittedName>
        <fullName evidence="1">Uncharacterized protein</fullName>
    </submittedName>
</protein>
<organism evidence="1 2">
    <name type="scientific">Ensete ventricosum</name>
    <name type="common">Abyssinian banana</name>
    <name type="synonym">Musa ensete</name>
    <dbReference type="NCBI Taxonomy" id="4639"/>
    <lineage>
        <taxon>Eukaryota</taxon>
        <taxon>Viridiplantae</taxon>
        <taxon>Streptophyta</taxon>
        <taxon>Embryophyta</taxon>
        <taxon>Tracheophyta</taxon>
        <taxon>Spermatophyta</taxon>
        <taxon>Magnoliopsida</taxon>
        <taxon>Liliopsida</taxon>
        <taxon>Zingiberales</taxon>
        <taxon>Musaceae</taxon>
        <taxon>Ensete</taxon>
    </lineage>
</organism>
<evidence type="ECO:0000313" key="2">
    <source>
        <dbReference type="Proteomes" id="UP000287651"/>
    </source>
</evidence>
<reference evidence="1 2" key="1">
    <citation type="journal article" date="2014" name="Agronomy (Basel)">
        <title>A Draft Genome Sequence for Ensete ventricosum, the Drought-Tolerant Tree Against Hunger.</title>
        <authorList>
            <person name="Harrison J."/>
            <person name="Moore K.A."/>
            <person name="Paszkiewicz K."/>
            <person name="Jones T."/>
            <person name="Grant M."/>
            <person name="Ambacheew D."/>
            <person name="Muzemil S."/>
            <person name="Studholme D.J."/>
        </authorList>
    </citation>
    <scope>NUCLEOTIDE SEQUENCE [LARGE SCALE GENOMIC DNA]</scope>
</reference>
<evidence type="ECO:0000313" key="1">
    <source>
        <dbReference type="EMBL" id="RRT47789.1"/>
    </source>
</evidence>
<name>A0A426Y7T9_ENSVE</name>
<accession>A0A426Y7T9</accession>